<gene>
    <name evidence="1" type="ORF">IDJ77_05020</name>
</gene>
<organism evidence="1 2">
    <name type="scientific">Mucilaginibacter pankratovii</name>
    <dbReference type="NCBI Taxonomy" id="2772110"/>
    <lineage>
        <taxon>Bacteria</taxon>
        <taxon>Pseudomonadati</taxon>
        <taxon>Bacteroidota</taxon>
        <taxon>Sphingobacteriia</taxon>
        <taxon>Sphingobacteriales</taxon>
        <taxon>Sphingobacteriaceae</taxon>
        <taxon>Mucilaginibacter</taxon>
    </lineage>
</organism>
<accession>A0ABR7WPF8</accession>
<sequence length="208" mass="24186">MITQISNELSQLDEFLTGNGAINEVAYAFEEAKNKTAAVSPLINAVRAHQFYQHYDKAVLQWNLKDADGYDLRLTGSIKILSPEEIDKDWKGTVYFDSTPKEYDLQRFKPVDMFSEDAVAGIFGGDLQHVMHLYLYEGKPQSLQLTLDNYILMALKCRGFYFWHYLVLYFITGDKNEVVADYESFCNTMNHLYTINELRDEYDKLRKI</sequence>
<keyword evidence="2" id="KW-1185">Reference proteome</keyword>
<evidence type="ECO:0000313" key="1">
    <source>
        <dbReference type="EMBL" id="MBD1363167.1"/>
    </source>
</evidence>
<comment type="caution">
    <text evidence="1">The sequence shown here is derived from an EMBL/GenBank/DDBJ whole genome shotgun (WGS) entry which is preliminary data.</text>
</comment>
<dbReference type="Proteomes" id="UP000606600">
    <property type="component" value="Unassembled WGS sequence"/>
</dbReference>
<name>A0ABR7WPF8_9SPHI</name>
<evidence type="ECO:0000313" key="2">
    <source>
        <dbReference type="Proteomes" id="UP000606600"/>
    </source>
</evidence>
<dbReference type="EMBL" id="JACWMY010000002">
    <property type="protein sequence ID" value="MBD1363167.1"/>
    <property type="molecule type" value="Genomic_DNA"/>
</dbReference>
<reference evidence="1 2" key="1">
    <citation type="submission" date="2020-09" db="EMBL/GenBank/DDBJ databases">
        <title>Novel species of Mucilaginibacter isolated from a glacier on the Tibetan Plateau.</title>
        <authorList>
            <person name="Liu Q."/>
            <person name="Xin Y.-H."/>
        </authorList>
    </citation>
    <scope>NUCLEOTIDE SEQUENCE [LARGE SCALE GENOMIC DNA]</scope>
    <source>
        <strain evidence="1 2">ZT4R22</strain>
    </source>
</reference>
<protein>
    <submittedName>
        <fullName evidence="1">Uncharacterized protein</fullName>
    </submittedName>
</protein>
<dbReference type="RefSeq" id="WP_191187832.1">
    <property type="nucleotide sequence ID" value="NZ_JACWMY010000002.1"/>
</dbReference>
<proteinExistence type="predicted"/>